<dbReference type="AlphaFoldDB" id="A0A558DC15"/>
<comment type="caution">
    <text evidence="1">The sequence shown here is derived from an EMBL/GenBank/DDBJ whole genome shotgun (WGS) entry which is preliminary data.</text>
</comment>
<organism evidence="1 2">
    <name type="scientific">Sedimenticola thiotaurini</name>
    <dbReference type="NCBI Taxonomy" id="1543721"/>
    <lineage>
        <taxon>Bacteria</taxon>
        <taxon>Pseudomonadati</taxon>
        <taxon>Pseudomonadota</taxon>
        <taxon>Gammaproteobacteria</taxon>
        <taxon>Chromatiales</taxon>
        <taxon>Sedimenticolaceae</taxon>
        <taxon>Sedimenticola</taxon>
    </lineage>
</organism>
<dbReference type="GO" id="GO:0008047">
    <property type="term" value="F:enzyme activator activity"/>
    <property type="evidence" value="ECO:0007669"/>
    <property type="project" value="InterPro"/>
</dbReference>
<evidence type="ECO:0000313" key="1">
    <source>
        <dbReference type="EMBL" id="TVT58518.1"/>
    </source>
</evidence>
<dbReference type="PANTHER" id="PTHR30302:SF5">
    <property type="entry name" value="SLR1876 PROTEIN"/>
    <property type="match status" value="1"/>
</dbReference>
<dbReference type="Proteomes" id="UP000317355">
    <property type="component" value="Unassembled WGS sequence"/>
</dbReference>
<dbReference type="InterPro" id="IPR023430">
    <property type="entry name" value="Pept_HybD-like_dom_sf"/>
</dbReference>
<evidence type="ECO:0000313" key="2">
    <source>
        <dbReference type="Proteomes" id="UP000317355"/>
    </source>
</evidence>
<dbReference type="Gene3D" id="3.40.50.1450">
    <property type="entry name" value="HybD-like"/>
    <property type="match status" value="1"/>
</dbReference>
<dbReference type="GO" id="GO:0004175">
    <property type="term" value="F:endopeptidase activity"/>
    <property type="evidence" value="ECO:0007669"/>
    <property type="project" value="TreeGrafter"/>
</dbReference>
<dbReference type="PANTHER" id="PTHR30302">
    <property type="entry name" value="HYDROGENASE 1 MATURATION PROTEASE"/>
    <property type="match status" value="1"/>
</dbReference>
<dbReference type="InterPro" id="IPR000671">
    <property type="entry name" value="Peptidase_A31"/>
</dbReference>
<reference evidence="1 2" key="1">
    <citation type="submission" date="2019-07" db="EMBL/GenBank/DDBJ databases">
        <title>The pathways for chlorine oxyanion respiration interact through the shared metabolite chlorate.</title>
        <authorList>
            <person name="Barnum T.P."/>
            <person name="Cheng Y."/>
            <person name="Hill K.A."/>
            <person name="Lucas L.N."/>
            <person name="Carlson H.K."/>
            <person name="Coates J.D."/>
        </authorList>
    </citation>
    <scope>NUCLEOTIDE SEQUENCE [LARGE SCALE GENOMIC DNA]</scope>
    <source>
        <strain evidence="1">BK-3</strain>
    </source>
</reference>
<dbReference type="CDD" id="cd06066">
    <property type="entry name" value="H2MP_NAD-link-bidir"/>
    <property type="match status" value="1"/>
</dbReference>
<dbReference type="NCBIfam" id="TIGR00072">
    <property type="entry name" value="hydrog_prot"/>
    <property type="match status" value="1"/>
</dbReference>
<keyword evidence="1" id="KW-0645">Protease</keyword>
<name>A0A558DC15_9GAMM</name>
<dbReference type="SUPFAM" id="SSF53163">
    <property type="entry name" value="HybD-like"/>
    <property type="match status" value="1"/>
</dbReference>
<dbReference type="EMBL" id="VMRY01000009">
    <property type="protein sequence ID" value="TVT58518.1"/>
    <property type="molecule type" value="Genomic_DNA"/>
</dbReference>
<sequence length="162" mass="18488">MNRPPIVIIGYGNPSRGDDAVGPLLIEELEQEERVINSPSEYELITDFQLQIEHVTDLEERKLLLFVDASLSAKPPFEFSRLTPGMDHSYTSHSLTPATLLSIFETVFKQPSPPAYLLKIPGYQFDLGMPLSQKSSHHLKQAKHFIHTLIKDPRQESWEHQL</sequence>
<gene>
    <name evidence="1" type="ORF">FHK82_03870</name>
</gene>
<proteinExistence type="predicted"/>
<accession>A0A558DC15</accession>
<protein>
    <submittedName>
        <fullName evidence="1">Hydrogenase maturation protease</fullName>
    </submittedName>
</protein>
<dbReference type="GO" id="GO:0016485">
    <property type="term" value="P:protein processing"/>
    <property type="evidence" value="ECO:0007669"/>
    <property type="project" value="TreeGrafter"/>
</dbReference>
<keyword evidence="1" id="KW-0378">Hydrolase</keyword>